<feature type="region of interest" description="Disordered" evidence="11">
    <location>
        <begin position="1"/>
        <end position="30"/>
    </location>
</feature>
<name>A0A139B027_GONPJ</name>
<gene>
    <name evidence="12" type="ORF">M427DRAFT_50427</name>
</gene>
<dbReference type="GO" id="GO:0000070">
    <property type="term" value="P:mitotic sister chromatid segregation"/>
    <property type="evidence" value="ECO:0007669"/>
    <property type="project" value="TreeGrafter"/>
</dbReference>
<sequence>MDSSAGVNLANPPLPELHQSETPAPMSNPTAINLLSHDSGASDPKVPVKAHPVVVKHLGFFPLDFVDDVVDAFNSVMYQGVDKLRDYVEEQYVWPDSDLEVENGMASIETLLEHAHDVHTDKFEMMSLNNAFRVPEELPIRLPYEKNLDYAVSESDALALDEELEQLRKEVAAETLLNARLRAHDARLASRLSIRAPDAVQQERIAEHAQTRPPLSKLASQLTQLTRVVQSTRPILSTPFRTLPPTYLDSAVARQAARARKAVGADIDGDVVAGKVVRAERERTEAWAVGGLGEVKDFWKEVVTTKSPDAMRVDADDKENIAQ</sequence>
<dbReference type="GO" id="GO:0000444">
    <property type="term" value="C:MIS12/MIND type complex"/>
    <property type="evidence" value="ECO:0007669"/>
    <property type="project" value="TreeGrafter"/>
</dbReference>
<keyword evidence="4" id="KW-0132">Cell division</keyword>
<dbReference type="InterPro" id="IPR008685">
    <property type="entry name" value="Centromere_Mis12"/>
</dbReference>
<keyword evidence="5" id="KW-0498">Mitosis</keyword>
<evidence type="ECO:0000256" key="6">
    <source>
        <dbReference type="ARBA" id="ARBA00022838"/>
    </source>
</evidence>
<dbReference type="Pfam" id="PF05859">
    <property type="entry name" value="Mis12"/>
    <property type="match status" value="1"/>
</dbReference>
<evidence type="ECO:0000256" key="4">
    <source>
        <dbReference type="ARBA" id="ARBA00022618"/>
    </source>
</evidence>
<reference evidence="12 13" key="1">
    <citation type="journal article" date="2015" name="Genome Biol. Evol.">
        <title>Phylogenomic analyses indicate that early fungi evolved digesting cell walls of algal ancestors of land plants.</title>
        <authorList>
            <person name="Chang Y."/>
            <person name="Wang S."/>
            <person name="Sekimoto S."/>
            <person name="Aerts A.L."/>
            <person name="Choi C."/>
            <person name="Clum A."/>
            <person name="LaButti K.M."/>
            <person name="Lindquist E.A."/>
            <person name="Yee Ngan C."/>
            <person name="Ohm R.A."/>
            <person name="Salamov A.A."/>
            <person name="Grigoriev I.V."/>
            <person name="Spatafora J.W."/>
            <person name="Berbee M.L."/>
        </authorList>
    </citation>
    <scope>NUCLEOTIDE SEQUENCE [LARGE SCALE GENOMIC DNA]</scope>
    <source>
        <strain evidence="12 13">JEL478</strain>
    </source>
</reference>
<evidence type="ECO:0000256" key="5">
    <source>
        <dbReference type="ARBA" id="ARBA00022776"/>
    </source>
</evidence>
<keyword evidence="7 10" id="KW-0175">Coiled coil</keyword>
<dbReference type="EMBL" id="KQ965731">
    <property type="protein sequence ID" value="KXS22065.1"/>
    <property type="molecule type" value="Genomic_DNA"/>
</dbReference>
<keyword evidence="9" id="KW-0137">Centromere</keyword>
<evidence type="ECO:0008006" key="14">
    <source>
        <dbReference type="Google" id="ProtNLM"/>
    </source>
</evidence>
<protein>
    <recommendedName>
        <fullName evidence="14">Mis12-domain-containing protein</fullName>
    </recommendedName>
</protein>
<feature type="compositionally biased region" description="Polar residues" evidence="11">
    <location>
        <begin position="20"/>
        <end position="30"/>
    </location>
</feature>
<evidence type="ECO:0000256" key="1">
    <source>
        <dbReference type="ARBA" id="ARBA00004629"/>
    </source>
</evidence>
<keyword evidence="3" id="KW-0158">Chromosome</keyword>
<evidence type="ECO:0000256" key="8">
    <source>
        <dbReference type="ARBA" id="ARBA00023306"/>
    </source>
</evidence>
<dbReference type="GO" id="GO:0051382">
    <property type="term" value="P:kinetochore assembly"/>
    <property type="evidence" value="ECO:0007669"/>
    <property type="project" value="TreeGrafter"/>
</dbReference>
<evidence type="ECO:0000256" key="2">
    <source>
        <dbReference type="ARBA" id="ARBA00008643"/>
    </source>
</evidence>
<organism evidence="12 13">
    <name type="scientific">Gonapodya prolifera (strain JEL478)</name>
    <name type="common">Monoblepharis prolifera</name>
    <dbReference type="NCBI Taxonomy" id="1344416"/>
    <lineage>
        <taxon>Eukaryota</taxon>
        <taxon>Fungi</taxon>
        <taxon>Fungi incertae sedis</taxon>
        <taxon>Chytridiomycota</taxon>
        <taxon>Chytridiomycota incertae sedis</taxon>
        <taxon>Monoblepharidomycetes</taxon>
        <taxon>Monoblepharidales</taxon>
        <taxon>Gonapodyaceae</taxon>
        <taxon>Gonapodya</taxon>
    </lineage>
</organism>
<evidence type="ECO:0000256" key="9">
    <source>
        <dbReference type="ARBA" id="ARBA00023328"/>
    </source>
</evidence>
<comment type="similarity">
    <text evidence="2">Belongs to the mis12 family.</text>
</comment>
<keyword evidence="13" id="KW-1185">Reference proteome</keyword>
<dbReference type="STRING" id="1344416.A0A139B027"/>
<dbReference type="GO" id="GO:0005634">
    <property type="term" value="C:nucleus"/>
    <property type="evidence" value="ECO:0007669"/>
    <property type="project" value="InterPro"/>
</dbReference>
<dbReference type="PANTHER" id="PTHR14527:SF2">
    <property type="entry name" value="PROTEIN MIS12 HOMOLOG"/>
    <property type="match status" value="1"/>
</dbReference>
<proteinExistence type="inferred from homology"/>
<keyword evidence="8" id="KW-0131">Cell cycle</keyword>
<dbReference type="PANTHER" id="PTHR14527">
    <property type="entry name" value="PROTEIN MIS12 HOMOLOG"/>
    <property type="match status" value="1"/>
</dbReference>
<evidence type="ECO:0000313" key="12">
    <source>
        <dbReference type="EMBL" id="KXS22065.1"/>
    </source>
</evidence>
<dbReference type="Proteomes" id="UP000070544">
    <property type="component" value="Unassembled WGS sequence"/>
</dbReference>
<evidence type="ECO:0000313" key="13">
    <source>
        <dbReference type="Proteomes" id="UP000070544"/>
    </source>
</evidence>
<evidence type="ECO:0000256" key="10">
    <source>
        <dbReference type="SAM" id="Coils"/>
    </source>
</evidence>
<evidence type="ECO:0000256" key="11">
    <source>
        <dbReference type="SAM" id="MobiDB-lite"/>
    </source>
</evidence>
<dbReference type="AlphaFoldDB" id="A0A139B027"/>
<dbReference type="OrthoDB" id="1884855at2759"/>
<dbReference type="GO" id="GO:0051301">
    <property type="term" value="P:cell division"/>
    <property type="evidence" value="ECO:0007669"/>
    <property type="project" value="UniProtKB-KW"/>
</dbReference>
<feature type="coiled-coil region" evidence="10">
    <location>
        <begin position="150"/>
        <end position="184"/>
    </location>
</feature>
<keyword evidence="6" id="KW-0995">Kinetochore</keyword>
<comment type="subcellular location">
    <subcellularLocation>
        <location evidence="1">Chromosome</location>
        <location evidence="1">Centromere</location>
        <location evidence="1">Kinetochore</location>
    </subcellularLocation>
</comment>
<accession>A0A139B027</accession>
<dbReference type="OMA" id="MNETEMD"/>
<evidence type="ECO:0000256" key="7">
    <source>
        <dbReference type="ARBA" id="ARBA00023054"/>
    </source>
</evidence>
<evidence type="ECO:0000256" key="3">
    <source>
        <dbReference type="ARBA" id="ARBA00022454"/>
    </source>
</evidence>